<dbReference type="EMBL" id="JBEPLU010000002">
    <property type="protein sequence ID" value="MET3527973.1"/>
    <property type="molecule type" value="Genomic_DNA"/>
</dbReference>
<comment type="caution">
    <text evidence="3">The sequence shown here is derived from an EMBL/GenBank/DDBJ whole genome shotgun (WGS) entry which is preliminary data.</text>
</comment>
<evidence type="ECO:0000256" key="1">
    <source>
        <dbReference type="SAM" id="SignalP"/>
    </source>
</evidence>
<name>A0ABV2ELN4_9CAUL</name>
<dbReference type="InterPro" id="IPR023614">
    <property type="entry name" value="Porin_dom_sf"/>
</dbReference>
<dbReference type="InterPro" id="IPR025388">
    <property type="entry name" value="Alginate_export_dom"/>
</dbReference>
<evidence type="ECO:0000313" key="4">
    <source>
        <dbReference type="Proteomes" id="UP001549110"/>
    </source>
</evidence>
<keyword evidence="4" id="KW-1185">Reference proteome</keyword>
<organism evidence="3 4">
    <name type="scientific">Phenylobacterium koreense</name>
    <dbReference type="NCBI Taxonomy" id="266125"/>
    <lineage>
        <taxon>Bacteria</taxon>
        <taxon>Pseudomonadati</taxon>
        <taxon>Pseudomonadota</taxon>
        <taxon>Alphaproteobacteria</taxon>
        <taxon>Caulobacterales</taxon>
        <taxon>Caulobacteraceae</taxon>
        <taxon>Phenylobacterium</taxon>
    </lineage>
</organism>
<gene>
    <name evidence="3" type="ORF">ABID41_003091</name>
</gene>
<evidence type="ECO:0000259" key="2">
    <source>
        <dbReference type="Pfam" id="PF13372"/>
    </source>
</evidence>
<feature type="domain" description="Alginate export" evidence="2">
    <location>
        <begin position="116"/>
        <end position="154"/>
    </location>
</feature>
<protein>
    <recommendedName>
        <fullName evidence="2">Alginate export domain-containing protein</fullName>
    </recommendedName>
</protein>
<reference evidence="3 4" key="1">
    <citation type="submission" date="2024-06" db="EMBL/GenBank/DDBJ databases">
        <title>Genomic Encyclopedia of Type Strains, Phase IV (KMG-IV): sequencing the most valuable type-strain genomes for metagenomic binning, comparative biology and taxonomic classification.</title>
        <authorList>
            <person name="Goeker M."/>
        </authorList>
    </citation>
    <scope>NUCLEOTIDE SEQUENCE [LARGE SCALE GENOMIC DNA]</scope>
    <source>
        <strain evidence="3 4">DSM 17809</strain>
    </source>
</reference>
<dbReference type="Gene3D" id="2.40.160.10">
    <property type="entry name" value="Porin"/>
    <property type="match status" value="1"/>
</dbReference>
<accession>A0ABV2ELN4</accession>
<evidence type="ECO:0000313" key="3">
    <source>
        <dbReference type="EMBL" id="MET3527973.1"/>
    </source>
</evidence>
<feature type="chain" id="PRO_5045964345" description="Alginate export domain-containing protein" evidence="1">
    <location>
        <begin position="22"/>
        <end position="394"/>
    </location>
</feature>
<keyword evidence="1" id="KW-0732">Signal</keyword>
<sequence>MPKVSPVLCLLAALAPAPALAAESGQGARLLLDSRTRLESLEQDGPDALALTTRLRLGVQTPTYAGLTGLIEAEGVGVLIDNYADGVRPRPRYATIPDAEILELNRAQVTWAPGPAGEATIGRQRLAFDNQRFIGAVGWRQNEQTFDAVKLLARPVAGVTVNYGYAWRVNRSFGRDHPQGVWRGDIHMLNAEKAWRTGKLTGYAYLLDIDEAPAQSSATVGVRLVGSRPMASGYSATWELEYARQSDWGNAPADYSLDYILASVGMKTQTSNLDLVLERFEGNGRQAFQTPLGTTHGFQGWSDVIGATPAEGLSDLYLRGSKRFDLGRPVKLTGEVHEFRDDSGDDEFGRELDLSLGAPIAKGTNVEVGLGYFDSATPVYPDATRTWLSLEYRY</sequence>
<proteinExistence type="predicted"/>
<dbReference type="RefSeq" id="WP_354297988.1">
    <property type="nucleotide sequence ID" value="NZ_JBEPLU010000002.1"/>
</dbReference>
<dbReference type="Pfam" id="PF13372">
    <property type="entry name" value="Alginate_exp"/>
    <property type="match status" value="1"/>
</dbReference>
<dbReference type="Proteomes" id="UP001549110">
    <property type="component" value="Unassembled WGS sequence"/>
</dbReference>
<feature type="signal peptide" evidence="1">
    <location>
        <begin position="1"/>
        <end position="21"/>
    </location>
</feature>